<dbReference type="Proteomes" id="UP000609121">
    <property type="component" value="Unassembled WGS sequence"/>
</dbReference>
<sequence>MRCRALLPLPLVLSAGMAAAACSDGGGADAYALGQRLALQGLETRAREAVAARHATCYVLGHREGRLMRMLAVQPVPPRKAAPVRPRRG</sequence>
<evidence type="ECO:0000313" key="2">
    <source>
        <dbReference type="EMBL" id="MBE3636699.1"/>
    </source>
</evidence>
<evidence type="ECO:0000313" key="3">
    <source>
        <dbReference type="Proteomes" id="UP000609121"/>
    </source>
</evidence>
<keyword evidence="3" id="KW-1185">Reference proteome</keyword>
<dbReference type="RefSeq" id="WP_193178882.1">
    <property type="nucleotide sequence ID" value="NZ_JACVXA010000001.1"/>
</dbReference>
<dbReference type="PROSITE" id="PS51257">
    <property type="entry name" value="PROKAR_LIPOPROTEIN"/>
    <property type="match status" value="1"/>
</dbReference>
<reference evidence="2" key="1">
    <citation type="submission" date="2020-09" db="EMBL/GenBank/DDBJ databases">
        <title>A novel bacterium of genus Mangrovicoccus, isolated from South China Sea.</title>
        <authorList>
            <person name="Huang H."/>
            <person name="Mo K."/>
            <person name="Hu Y."/>
        </authorList>
    </citation>
    <scope>NUCLEOTIDE SEQUENCE</scope>
    <source>
        <strain evidence="2">HB182678</strain>
    </source>
</reference>
<accession>A0A8J6Z3D2</accession>
<gene>
    <name evidence="2" type="ORF">ICN82_00605</name>
</gene>
<dbReference type="EMBL" id="JACVXA010000001">
    <property type="protein sequence ID" value="MBE3636699.1"/>
    <property type="molecule type" value="Genomic_DNA"/>
</dbReference>
<keyword evidence="1" id="KW-0732">Signal</keyword>
<feature type="chain" id="PRO_5035299506" evidence="1">
    <location>
        <begin position="21"/>
        <end position="89"/>
    </location>
</feature>
<proteinExistence type="predicted"/>
<protein>
    <submittedName>
        <fullName evidence="2">Uncharacterized protein</fullName>
    </submittedName>
</protein>
<evidence type="ECO:0000256" key="1">
    <source>
        <dbReference type="SAM" id="SignalP"/>
    </source>
</evidence>
<name>A0A8J6Z3D2_9RHOB</name>
<dbReference type="AlphaFoldDB" id="A0A8J6Z3D2"/>
<organism evidence="2 3">
    <name type="scientific">Mangrovicoccus algicola</name>
    <dbReference type="NCBI Taxonomy" id="2771008"/>
    <lineage>
        <taxon>Bacteria</taxon>
        <taxon>Pseudomonadati</taxon>
        <taxon>Pseudomonadota</taxon>
        <taxon>Alphaproteobacteria</taxon>
        <taxon>Rhodobacterales</taxon>
        <taxon>Paracoccaceae</taxon>
        <taxon>Mangrovicoccus</taxon>
    </lineage>
</organism>
<feature type="signal peptide" evidence="1">
    <location>
        <begin position="1"/>
        <end position="20"/>
    </location>
</feature>
<comment type="caution">
    <text evidence="2">The sequence shown here is derived from an EMBL/GenBank/DDBJ whole genome shotgun (WGS) entry which is preliminary data.</text>
</comment>